<dbReference type="AlphaFoldDB" id="A0A5C5YWP4"/>
<evidence type="ECO:0000256" key="2">
    <source>
        <dbReference type="SAM" id="SignalP"/>
    </source>
</evidence>
<feature type="compositionally biased region" description="Basic and acidic residues" evidence="1">
    <location>
        <begin position="39"/>
        <end position="51"/>
    </location>
</feature>
<proteinExistence type="predicted"/>
<dbReference type="OrthoDB" id="290953at2"/>
<keyword evidence="4" id="KW-1185">Reference proteome</keyword>
<organism evidence="3 4">
    <name type="scientific">Novipirellula herctigrandis</name>
    <dbReference type="NCBI Taxonomy" id="2527986"/>
    <lineage>
        <taxon>Bacteria</taxon>
        <taxon>Pseudomonadati</taxon>
        <taxon>Planctomycetota</taxon>
        <taxon>Planctomycetia</taxon>
        <taxon>Pirellulales</taxon>
        <taxon>Pirellulaceae</taxon>
        <taxon>Novipirellula</taxon>
    </lineage>
</organism>
<dbReference type="EMBL" id="SJPJ01000001">
    <property type="protein sequence ID" value="TWT78963.1"/>
    <property type="molecule type" value="Genomic_DNA"/>
</dbReference>
<protein>
    <submittedName>
        <fullName evidence="3">Uncharacterized protein</fullName>
    </submittedName>
</protein>
<name>A0A5C5YWP4_9BACT</name>
<evidence type="ECO:0000313" key="3">
    <source>
        <dbReference type="EMBL" id="TWT78963.1"/>
    </source>
</evidence>
<evidence type="ECO:0000313" key="4">
    <source>
        <dbReference type="Proteomes" id="UP000315010"/>
    </source>
</evidence>
<keyword evidence="2" id="KW-0732">Signal</keyword>
<feature type="region of interest" description="Disordered" evidence="1">
    <location>
        <begin position="25"/>
        <end position="65"/>
    </location>
</feature>
<reference evidence="3 4" key="1">
    <citation type="submission" date="2019-02" db="EMBL/GenBank/DDBJ databases">
        <title>Deep-cultivation of Planctomycetes and their phenomic and genomic characterization uncovers novel biology.</title>
        <authorList>
            <person name="Wiegand S."/>
            <person name="Jogler M."/>
            <person name="Boedeker C."/>
            <person name="Pinto D."/>
            <person name="Vollmers J."/>
            <person name="Rivas-Marin E."/>
            <person name="Kohn T."/>
            <person name="Peeters S.H."/>
            <person name="Heuer A."/>
            <person name="Rast P."/>
            <person name="Oberbeckmann S."/>
            <person name="Bunk B."/>
            <person name="Jeske O."/>
            <person name="Meyerdierks A."/>
            <person name="Storesund J.E."/>
            <person name="Kallscheuer N."/>
            <person name="Luecker S."/>
            <person name="Lage O.M."/>
            <person name="Pohl T."/>
            <person name="Merkel B.J."/>
            <person name="Hornburger P."/>
            <person name="Mueller R.-W."/>
            <person name="Bruemmer F."/>
            <person name="Labrenz M."/>
            <person name="Spormann A.M."/>
            <person name="Op Den Camp H."/>
            <person name="Overmann J."/>
            <person name="Amann R."/>
            <person name="Jetten M.S.M."/>
            <person name="Mascher T."/>
            <person name="Medema M.H."/>
            <person name="Devos D.P."/>
            <person name="Kaster A.-K."/>
            <person name="Ovreas L."/>
            <person name="Rohde M."/>
            <person name="Galperin M.Y."/>
            <person name="Jogler C."/>
        </authorList>
    </citation>
    <scope>NUCLEOTIDE SEQUENCE [LARGE SCALE GENOMIC DNA]</scope>
    <source>
        <strain evidence="3 4">CA13</strain>
    </source>
</reference>
<comment type="caution">
    <text evidence="3">The sequence shown here is derived from an EMBL/GenBank/DDBJ whole genome shotgun (WGS) entry which is preliminary data.</text>
</comment>
<feature type="chain" id="PRO_5023105315" evidence="2">
    <location>
        <begin position="21"/>
        <end position="175"/>
    </location>
</feature>
<dbReference type="RefSeq" id="WP_146394147.1">
    <property type="nucleotide sequence ID" value="NZ_SJPJ01000001.1"/>
</dbReference>
<feature type="compositionally biased region" description="Polar residues" evidence="1">
    <location>
        <begin position="25"/>
        <end position="38"/>
    </location>
</feature>
<feature type="signal peptide" evidence="2">
    <location>
        <begin position="1"/>
        <end position="20"/>
    </location>
</feature>
<dbReference type="PROSITE" id="PS51257">
    <property type="entry name" value="PROKAR_LIPOPROTEIN"/>
    <property type="match status" value="1"/>
</dbReference>
<gene>
    <name evidence="3" type="ORF">CA13_03600</name>
</gene>
<accession>A0A5C5YWP4</accession>
<dbReference type="Proteomes" id="UP000315010">
    <property type="component" value="Unassembled WGS sequence"/>
</dbReference>
<sequence precursor="true">MKFTKAIFALVATVTFISFTGCKQESVTSTSPNTTTANDHGHDHADGEGGHSHAAHGAGPHDGTVADWGGGKFHVEFTVDHDKQQATVYILGADQKTAVSIDAEEIELSITNPEMQVVLKADSQEGDTDGKASRFVGTHQKLGVVQEYAGTLTGVVDGTPYTGEFAEQAHVGHEH</sequence>
<evidence type="ECO:0000256" key="1">
    <source>
        <dbReference type="SAM" id="MobiDB-lite"/>
    </source>
</evidence>